<reference evidence="3" key="1">
    <citation type="submission" date="2022-11" db="UniProtKB">
        <authorList>
            <consortium name="WormBaseParasite"/>
        </authorList>
    </citation>
    <scope>IDENTIFICATION</scope>
</reference>
<sequence length="134" mass="14655">MDTRQLGSVNTLGVMNALSDPTISPSVCSTSSNIAAPPTQYDLSLSTGRNHLMELDDKSILSQPNVLNMPPNSQQATKQMDVSMPTNSMSSHLTQPYIHHSQSIYHEANNSMMSRMDEQQQSNSSLELSTTGQQ</sequence>
<dbReference type="Proteomes" id="UP000887574">
    <property type="component" value="Unplaced"/>
</dbReference>
<dbReference type="AlphaFoldDB" id="A0A915ENP3"/>
<evidence type="ECO:0000256" key="1">
    <source>
        <dbReference type="SAM" id="MobiDB-lite"/>
    </source>
</evidence>
<feature type="region of interest" description="Disordered" evidence="1">
    <location>
        <begin position="62"/>
        <end position="92"/>
    </location>
</feature>
<evidence type="ECO:0000313" key="2">
    <source>
        <dbReference type="Proteomes" id="UP000887574"/>
    </source>
</evidence>
<feature type="compositionally biased region" description="Low complexity" evidence="1">
    <location>
        <begin position="119"/>
        <end position="134"/>
    </location>
</feature>
<dbReference type="WBParaSite" id="jg781">
    <property type="protein sequence ID" value="jg781"/>
    <property type="gene ID" value="jg781"/>
</dbReference>
<evidence type="ECO:0000313" key="3">
    <source>
        <dbReference type="WBParaSite" id="jg781"/>
    </source>
</evidence>
<organism evidence="2 3">
    <name type="scientific">Ditylenchus dipsaci</name>
    <dbReference type="NCBI Taxonomy" id="166011"/>
    <lineage>
        <taxon>Eukaryota</taxon>
        <taxon>Metazoa</taxon>
        <taxon>Ecdysozoa</taxon>
        <taxon>Nematoda</taxon>
        <taxon>Chromadorea</taxon>
        <taxon>Rhabditida</taxon>
        <taxon>Tylenchina</taxon>
        <taxon>Tylenchomorpha</taxon>
        <taxon>Sphaerularioidea</taxon>
        <taxon>Anguinidae</taxon>
        <taxon>Anguininae</taxon>
        <taxon>Ditylenchus</taxon>
    </lineage>
</organism>
<feature type="region of interest" description="Disordered" evidence="1">
    <location>
        <begin position="114"/>
        <end position="134"/>
    </location>
</feature>
<proteinExistence type="predicted"/>
<accession>A0A915ENP3</accession>
<name>A0A915ENP3_9BILA</name>
<keyword evidence="2" id="KW-1185">Reference proteome</keyword>
<protein>
    <submittedName>
        <fullName evidence="3">Uncharacterized protein</fullName>
    </submittedName>
</protein>